<evidence type="ECO:0000256" key="2">
    <source>
        <dbReference type="ARBA" id="ARBA00022722"/>
    </source>
</evidence>
<dbReference type="InterPro" id="IPR008201">
    <property type="entry name" value="HepT-like"/>
</dbReference>
<dbReference type="GO" id="GO:0004540">
    <property type="term" value="F:RNA nuclease activity"/>
    <property type="evidence" value="ECO:0007669"/>
    <property type="project" value="InterPro"/>
</dbReference>
<sequence>MTLNHTLILKKLELIDQYEKQLADFLKSADADILSSPEKYLATERAFQLLVDAMLDVNQHIIREQNLAIPDDLQSTFYPLGKTGILPQSFAETLAPIVGVRNRLVHQYEKIDKTLFLKNLRKNFSQFDKYQKHIKKFLTSSASSS</sequence>
<dbReference type="InterPro" id="IPR052379">
    <property type="entry name" value="Type_VII_TA_RNase"/>
</dbReference>
<comment type="caution">
    <text evidence="5">The sequence shown here is derived from an EMBL/GenBank/DDBJ whole genome shotgun (WGS) entry which is preliminary data.</text>
</comment>
<dbReference type="NCBIfam" id="NF047751">
    <property type="entry name" value="HepT_toxin"/>
    <property type="match status" value="1"/>
</dbReference>
<keyword evidence="1" id="KW-1277">Toxin-antitoxin system</keyword>
<dbReference type="AlphaFoldDB" id="A0A1F6BVN0"/>
<dbReference type="PANTHER" id="PTHR33397">
    <property type="entry name" value="UPF0331 PROTEIN YUTE"/>
    <property type="match status" value="1"/>
</dbReference>
<dbReference type="EMBL" id="MFKK01000015">
    <property type="protein sequence ID" value="OGG40980.1"/>
    <property type="molecule type" value="Genomic_DNA"/>
</dbReference>
<evidence type="ECO:0000256" key="1">
    <source>
        <dbReference type="ARBA" id="ARBA00022649"/>
    </source>
</evidence>
<gene>
    <name evidence="5" type="ORF">A3A21_01270</name>
</gene>
<dbReference type="Proteomes" id="UP000176996">
    <property type="component" value="Unassembled WGS sequence"/>
</dbReference>
<evidence type="ECO:0000256" key="3">
    <source>
        <dbReference type="ARBA" id="ARBA00022801"/>
    </source>
</evidence>
<comment type="similarity">
    <text evidence="4">Belongs to the HepT RNase toxin family.</text>
</comment>
<accession>A0A1F6BVN0</accession>
<organism evidence="5 6">
    <name type="scientific">Candidatus Jorgensenbacteria bacterium RIFCSPLOWO2_01_FULL_45_25b</name>
    <dbReference type="NCBI Taxonomy" id="1798471"/>
    <lineage>
        <taxon>Bacteria</taxon>
        <taxon>Candidatus Joergenseniibacteriota</taxon>
    </lineage>
</organism>
<protein>
    <recommendedName>
        <fullName evidence="7">DUF86 domain-containing protein</fullName>
    </recommendedName>
</protein>
<evidence type="ECO:0000256" key="4">
    <source>
        <dbReference type="ARBA" id="ARBA00024207"/>
    </source>
</evidence>
<keyword evidence="3" id="KW-0378">Hydrolase</keyword>
<dbReference type="GO" id="GO:0016787">
    <property type="term" value="F:hydrolase activity"/>
    <property type="evidence" value="ECO:0007669"/>
    <property type="project" value="UniProtKB-KW"/>
</dbReference>
<evidence type="ECO:0008006" key="7">
    <source>
        <dbReference type="Google" id="ProtNLM"/>
    </source>
</evidence>
<proteinExistence type="inferred from homology"/>
<evidence type="ECO:0000313" key="5">
    <source>
        <dbReference type="EMBL" id="OGG40980.1"/>
    </source>
</evidence>
<evidence type="ECO:0000313" key="6">
    <source>
        <dbReference type="Proteomes" id="UP000176996"/>
    </source>
</evidence>
<dbReference type="GO" id="GO:0110001">
    <property type="term" value="C:toxin-antitoxin complex"/>
    <property type="evidence" value="ECO:0007669"/>
    <property type="project" value="InterPro"/>
</dbReference>
<name>A0A1F6BVN0_9BACT</name>
<dbReference type="Pfam" id="PF01934">
    <property type="entry name" value="HepT-like"/>
    <property type="match status" value="1"/>
</dbReference>
<dbReference type="STRING" id="1798471.A3A21_01270"/>
<reference evidence="5 6" key="1">
    <citation type="journal article" date="2016" name="Nat. Commun.">
        <title>Thousands of microbial genomes shed light on interconnected biogeochemical processes in an aquifer system.</title>
        <authorList>
            <person name="Anantharaman K."/>
            <person name="Brown C.T."/>
            <person name="Hug L.A."/>
            <person name="Sharon I."/>
            <person name="Castelle C.J."/>
            <person name="Probst A.J."/>
            <person name="Thomas B.C."/>
            <person name="Singh A."/>
            <person name="Wilkins M.J."/>
            <person name="Karaoz U."/>
            <person name="Brodie E.L."/>
            <person name="Williams K.H."/>
            <person name="Hubbard S.S."/>
            <person name="Banfield J.F."/>
        </authorList>
    </citation>
    <scope>NUCLEOTIDE SEQUENCE [LARGE SCALE GENOMIC DNA]</scope>
</reference>
<keyword evidence="2" id="KW-0540">Nuclease</keyword>
<dbReference type="InterPro" id="IPR037038">
    <property type="entry name" value="HepT-like_sf"/>
</dbReference>
<dbReference type="PANTHER" id="PTHR33397:SF3">
    <property type="entry name" value="MRNA NUCLEASE HEPT"/>
    <property type="match status" value="1"/>
</dbReference>
<dbReference type="Gene3D" id="1.20.120.580">
    <property type="entry name" value="bsu32300-like"/>
    <property type="match status" value="1"/>
</dbReference>